<keyword evidence="2" id="KW-1133">Transmembrane helix</keyword>
<proteinExistence type="predicted"/>
<organism evidence="3 4">
    <name type="scientific">Fusobacterium nucleatum subsp. polymorphum</name>
    <name type="common">Fusobacterium polymorphum</name>
    <dbReference type="NCBI Taxonomy" id="76857"/>
    <lineage>
        <taxon>Bacteria</taxon>
        <taxon>Fusobacteriati</taxon>
        <taxon>Fusobacteriota</taxon>
        <taxon>Fusobacteriia</taxon>
        <taxon>Fusobacteriales</taxon>
        <taxon>Fusobacteriaceae</taxon>
        <taxon>Fusobacterium</taxon>
    </lineage>
</organism>
<sequence length="110" mass="12287">MFGLYIKELIKMLIVAAIFSAVGLYFFPNKIMLAICGVLVLGAFGAAGDAVKTAKTEESKNRLRESLEETDDYDEDEDEETENIALQEEKKVVKSSNKKNDSIFDDIDLD</sequence>
<feature type="transmembrane region" description="Helical" evidence="2">
    <location>
        <begin position="9"/>
        <end position="26"/>
    </location>
</feature>
<evidence type="ECO:0000256" key="1">
    <source>
        <dbReference type="SAM" id="MobiDB-lite"/>
    </source>
</evidence>
<feature type="region of interest" description="Disordered" evidence="1">
    <location>
        <begin position="58"/>
        <end position="87"/>
    </location>
</feature>
<evidence type="ECO:0000256" key="2">
    <source>
        <dbReference type="SAM" id="Phobius"/>
    </source>
</evidence>
<comment type="caution">
    <text evidence="3">The sequence shown here is derived from an EMBL/GenBank/DDBJ whole genome shotgun (WGS) entry which is preliminary data.</text>
</comment>
<feature type="compositionally biased region" description="Basic and acidic residues" evidence="1">
    <location>
        <begin position="58"/>
        <end position="67"/>
    </location>
</feature>
<keyword evidence="2" id="KW-0472">Membrane</keyword>
<accession>A0A2C6BVP1</accession>
<dbReference type="Proteomes" id="UP000221504">
    <property type="component" value="Unassembled WGS sequence"/>
</dbReference>
<evidence type="ECO:0000313" key="3">
    <source>
        <dbReference type="EMBL" id="PHI08283.1"/>
    </source>
</evidence>
<keyword evidence="2" id="KW-0812">Transmembrane</keyword>
<reference evidence="3 4" key="1">
    <citation type="submission" date="2017-06" db="EMBL/GenBank/DDBJ databases">
        <title>Draft genome sequence of Fusobacterium nucleatum subsp. polymorphum KCOM 1267 (=ChDC F290).</title>
        <authorList>
            <person name="Kook J.-K."/>
            <person name="Park S.-N."/>
            <person name="Lim Y.K."/>
            <person name="Roh H."/>
        </authorList>
    </citation>
    <scope>NUCLEOTIDE SEQUENCE [LARGE SCALE GENOMIC DNA]</scope>
    <source>
        <strain evidence="4">KCOM 1267(ChDC F290)</strain>
    </source>
</reference>
<feature type="transmembrane region" description="Helical" evidence="2">
    <location>
        <begin position="32"/>
        <end position="51"/>
    </location>
</feature>
<feature type="compositionally biased region" description="Acidic residues" evidence="1">
    <location>
        <begin position="68"/>
        <end position="82"/>
    </location>
</feature>
<dbReference type="EMBL" id="NIRM01000002">
    <property type="protein sequence ID" value="PHI08283.1"/>
    <property type="molecule type" value="Genomic_DNA"/>
</dbReference>
<protein>
    <submittedName>
        <fullName evidence="3">Uncharacterized protein</fullName>
    </submittedName>
</protein>
<dbReference type="RefSeq" id="WP_099011530.1">
    <property type="nucleotide sequence ID" value="NZ_CP077146.1"/>
</dbReference>
<evidence type="ECO:0000313" key="4">
    <source>
        <dbReference type="Proteomes" id="UP000221504"/>
    </source>
</evidence>
<dbReference type="AlphaFoldDB" id="A0A2C6BVP1"/>
<name>A0A2C6BVP1_FUSNP</name>
<gene>
    <name evidence="3" type="ORF">CBG52_08910</name>
</gene>